<feature type="transmembrane region" description="Helical" evidence="2">
    <location>
        <begin position="95"/>
        <end position="115"/>
    </location>
</feature>
<dbReference type="AlphaFoldDB" id="A0AAU7CGR5"/>
<feature type="transmembrane region" description="Helical" evidence="2">
    <location>
        <begin position="152"/>
        <end position="174"/>
    </location>
</feature>
<name>A0AAU7CGR5_9BACT</name>
<keyword evidence="2" id="KW-0472">Membrane</keyword>
<sequence>MMSAPLQDDEEFRSHDDRVIKNPCSSPDTLLIDDETFDPTRDSNRAQEATVRTIGLIYYLEAFSCVMNLGLTLTSQERLEAILKATGARESVAGLRANMVIGAAAYLAIMLTLGWGLRQFKDWARRGIILTSGVSLLLMTLKAAGITTGAGYYFKLICIIVSNYINAKIIVLLLQSENRAVFSRKHADVISGVPEVKSKQGRRDLWLLDLSVLYTVLKLFLRD</sequence>
<keyword evidence="2" id="KW-0812">Transmembrane</keyword>
<keyword evidence="2" id="KW-1133">Transmembrane helix</keyword>
<accession>A0AAU7CGR5</accession>
<reference evidence="3" key="1">
    <citation type="submission" date="2024-05" db="EMBL/GenBank/DDBJ databases">
        <title>Planctomycetes of the genus Singulisphaera possess chitinolytic capabilities.</title>
        <authorList>
            <person name="Ivanova A."/>
        </authorList>
    </citation>
    <scope>NUCLEOTIDE SEQUENCE</scope>
    <source>
        <strain evidence="3">Ch08T</strain>
    </source>
</reference>
<evidence type="ECO:0000256" key="1">
    <source>
        <dbReference type="SAM" id="MobiDB-lite"/>
    </source>
</evidence>
<feature type="transmembrane region" description="Helical" evidence="2">
    <location>
        <begin position="56"/>
        <end position="75"/>
    </location>
</feature>
<evidence type="ECO:0000256" key="2">
    <source>
        <dbReference type="SAM" id="Phobius"/>
    </source>
</evidence>
<dbReference type="RefSeq" id="WP_406697017.1">
    <property type="nucleotide sequence ID" value="NZ_CP155447.1"/>
</dbReference>
<evidence type="ECO:0000313" key="3">
    <source>
        <dbReference type="EMBL" id="XBH04265.1"/>
    </source>
</evidence>
<feature type="transmembrane region" description="Helical" evidence="2">
    <location>
        <begin position="127"/>
        <end position="146"/>
    </location>
</feature>
<dbReference type="EMBL" id="CP155447">
    <property type="protein sequence ID" value="XBH04265.1"/>
    <property type="molecule type" value="Genomic_DNA"/>
</dbReference>
<feature type="region of interest" description="Disordered" evidence="1">
    <location>
        <begin position="1"/>
        <end position="26"/>
    </location>
</feature>
<proteinExistence type="predicted"/>
<protein>
    <submittedName>
        <fullName evidence="3">Uncharacterized protein</fullName>
    </submittedName>
</protein>
<gene>
    <name evidence="3" type="ORF">V5E97_39130</name>
</gene>
<organism evidence="3">
    <name type="scientific">Singulisphaera sp. Ch08</name>
    <dbReference type="NCBI Taxonomy" id="3120278"/>
    <lineage>
        <taxon>Bacteria</taxon>
        <taxon>Pseudomonadati</taxon>
        <taxon>Planctomycetota</taxon>
        <taxon>Planctomycetia</taxon>
        <taxon>Isosphaerales</taxon>
        <taxon>Isosphaeraceae</taxon>
        <taxon>Singulisphaera</taxon>
    </lineage>
</organism>